<feature type="compositionally biased region" description="Basic and acidic residues" evidence="1">
    <location>
        <begin position="22"/>
        <end position="46"/>
    </location>
</feature>
<comment type="caution">
    <text evidence="2">The sequence shown here is derived from an EMBL/GenBank/DDBJ whole genome shotgun (WGS) entry which is preliminary data.</text>
</comment>
<protein>
    <submittedName>
        <fullName evidence="2">Effector protein</fullName>
    </submittedName>
</protein>
<accession>A0A973WVY5</accession>
<sequence length="603" mass="68060">MVDIQKKPIKLRDPVYKNARSARREAEQRLRARKMDDEARRIDRGLRRPSKQTAYANEMELFDKVKEGYHGEIGYKLLGNKRLAIDKNGKRTRKRGVVRKTTEVLERDPQSGTVYVSQLEREGWRKKARYEFGPKGELRSCSLELKNGRFREEWERDEKGHLIRTSYYTNRLRDGRFFSAISERISAPDENAVDNKKYRILTRTKGSRKEVFERDEDGKLELIGRESRGFSKYSRKSPDRRTEVTETKTLFGVKLYTSLLDPKGNELGRNITSHRRLWNKESATFDESTYQLTDTKHTLGKLFKREARYVGRDAKVVTTKVLGIKLKTRLKGLQEHEQNAQKMRAAEAMQHKAAWENTSHFDAPSNEGNRVEGDHHSNSVSTRNIDKIMLAVHSQATAAREIPSASGSASKSEALQVDFGKAQPPKYQSMLDSGGTLREHDDPSGMPVLAAARHGDEAAKPAGADTVLEALPTFDAANRNDAIKDEFSITQLPKHESTLNSGANDYPWGMPQWKAASHGHETTKPAGADTTPKVLPTSDVASRFEPLKDDFSKAQPPNYRSSSAVSAAPNGRRMAMMEAARRRDEAAERAGLDTRTVASIGRC</sequence>
<reference evidence="2" key="1">
    <citation type="submission" date="2020-06" db="EMBL/GenBank/DDBJ databases">
        <title>Whole Genome Sequence of Bradyrhizobium sp. Strain 66S1MB.</title>
        <authorList>
            <person name="Bromfield E."/>
            <person name="Cloutier S."/>
        </authorList>
    </citation>
    <scope>NUCLEOTIDE SEQUENCE</scope>
    <source>
        <strain evidence="2">66S1MB</strain>
    </source>
</reference>
<feature type="region of interest" description="Disordered" evidence="1">
    <location>
        <begin position="20"/>
        <end position="50"/>
    </location>
</feature>
<proteinExistence type="predicted"/>
<dbReference type="Pfam" id="PF06661">
    <property type="entry name" value="VirE3"/>
    <property type="match status" value="1"/>
</dbReference>
<evidence type="ECO:0000313" key="2">
    <source>
        <dbReference type="EMBL" id="NVL11977.1"/>
    </source>
</evidence>
<evidence type="ECO:0000256" key="1">
    <source>
        <dbReference type="SAM" id="MobiDB-lite"/>
    </source>
</evidence>
<gene>
    <name evidence="2" type="ORF">HU230_41315</name>
</gene>
<dbReference type="InterPro" id="IPR009550">
    <property type="entry name" value="VirE3"/>
</dbReference>
<dbReference type="AlphaFoldDB" id="A0A973WVY5"/>
<feature type="region of interest" description="Disordered" evidence="1">
    <location>
        <begin position="515"/>
        <end position="572"/>
    </location>
</feature>
<organism evidence="2">
    <name type="scientific">Bradyrhizobium quebecense</name>
    <dbReference type="NCBI Taxonomy" id="2748629"/>
    <lineage>
        <taxon>Bacteria</taxon>
        <taxon>Pseudomonadati</taxon>
        <taxon>Pseudomonadota</taxon>
        <taxon>Alphaproteobacteria</taxon>
        <taxon>Hyphomicrobiales</taxon>
        <taxon>Nitrobacteraceae</taxon>
        <taxon>Bradyrhizobium</taxon>
    </lineage>
</organism>
<name>A0A973WVY5_9BRAD</name>
<dbReference type="EMBL" id="JABWSX010000002">
    <property type="protein sequence ID" value="NVL11977.1"/>
    <property type="molecule type" value="Genomic_DNA"/>
</dbReference>
<dbReference type="RefSeq" id="WP_176535365.1">
    <property type="nucleotide sequence ID" value="NZ_CP088024.1"/>
</dbReference>
<feature type="region of interest" description="Disordered" evidence="1">
    <location>
        <begin position="359"/>
        <end position="379"/>
    </location>
</feature>